<feature type="compositionally biased region" description="Basic and acidic residues" evidence="8">
    <location>
        <begin position="343"/>
        <end position="353"/>
    </location>
</feature>
<evidence type="ECO:0000313" key="10">
    <source>
        <dbReference type="EMBL" id="KAK6362969.1"/>
    </source>
</evidence>
<dbReference type="InterPro" id="IPR022783">
    <property type="entry name" value="GCFC_dom"/>
</dbReference>
<evidence type="ECO:0000256" key="2">
    <source>
        <dbReference type="ARBA" id="ARBA00010900"/>
    </source>
</evidence>
<dbReference type="InterPro" id="IPR022159">
    <property type="entry name" value="STIP/TFIP11_N"/>
</dbReference>
<keyword evidence="11" id="KW-1185">Reference proteome</keyword>
<feature type="compositionally biased region" description="Basic and acidic residues" evidence="8">
    <location>
        <begin position="433"/>
        <end position="451"/>
    </location>
</feature>
<comment type="subcellular location">
    <subcellularLocation>
        <location evidence="1">Nucleus</location>
    </subcellularLocation>
</comment>
<evidence type="ECO:0000256" key="5">
    <source>
        <dbReference type="ARBA" id="ARBA00023187"/>
    </source>
</evidence>
<dbReference type="Pfam" id="PF01585">
    <property type="entry name" value="G-patch"/>
    <property type="match status" value="1"/>
</dbReference>
<evidence type="ECO:0000256" key="6">
    <source>
        <dbReference type="ARBA" id="ARBA00023242"/>
    </source>
</evidence>
<feature type="region of interest" description="Disordered" evidence="8">
    <location>
        <begin position="980"/>
        <end position="1016"/>
    </location>
</feature>
<gene>
    <name evidence="10" type="ORF">TWF730_000417</name>
</gene>
<name>A0AAV9VSM9_9PEZI</name>
<keyword evidence="4" id="KW-0747">Spliceosome</keyword>
<evidence type="ECO:0000259" key="9">
    <source>
        <dbReference type="PROSITE" id="PS50174"/>
    </source>
</evidence>
<accession>A0AAV9VSM9</accession>
<dbReference type="PROSITE" id="PS50174">
    <property type="entry name" value="G_PATCH"/>
    <property type="match status" value="1"/>
</dbReference>
<dbReference type="Pfam" id="PF12457">
    <property type="entry name" value="TIP_N"/>
    <property type="match status" value="1"/>
</dbReference>
<proteinExistence type="inferred from homology"/>
<feature type="compositionally biased region" description="Polar residues" evidence="8">
    <location>
        <begin position="171"/>
        <end position="182"/>
    </location>
</feature>
<feature type="domain" description="G-patch" evidence="9">
    <location>
        <begin position="389"/>
        <end position="435"/>
    </location>
</feature>
<dbReference type="GO" id="GO:0071008">
    <property type="term" value="C:U2-type post-mRNA release spliceosomal complex"/>
    <property type="evidence" value="ECO:0007669"/>
    <property type="project" value="TreeGrafter"/>
</dbReference>
<feature type="compositionally biased region" description="Low complexity" evidence="8">
    <location>
        <begin position="199"/>
        <end position="211"/>
    </location>
</feature>
<dbReference type="Pfam" id="PF07842">
    <property type="entry name" value="GCFC"/>
    <property type="match status" value="1"/>
</dbReference>
<dbReference type="SMART" id="SM00443">
    <property type="entry name" value="G_patch"/>
    <property type="match status" value="1"/>
</dbReference>
<dbReference type="InterPro" id="IPR045211">
    <property type="entry name" value="TFP11/STIP/Ntr1"/>
</dbReference>
<comment type="similarity">
    <text evidence="2">Belongs to the TFP11/STIP family.</text>
</comment>
<dbReference type="InterPro" id="IPR000467">
    <property type="entry name" value="G_patch_dom"/>
</dbReference>
<feature type="region of interest" description="Disordered" evidence="8">
    <location>
        <begin position="404"/>
        <end position="496"/>
    </location>
</feature>
<evidence type="ECO:0000313" key="11">
    <source>
        <dbReference type="Proteomes" id="UP001373714"/>
    </source>
</evidence>
<evidence type="ECO:0000256" key="4">
    <source>
        <dbReference type="ARBA" id="ARBA00022728"/>
    </source>
</evidence>
<sequence>MMKRSKLSMQVAYDSDSSDPNSSDPETAENAQALFDDDDTTHRRKRRKRSKQDAREAAALGVFGSDSDDDDFSKDYSRGKRGKAGFKNLREGGMSFVRTGEGVGNDKEYDDDDDDDDDEEEEEEEGLKQDPFAVEATAGLRDIGTRRGNEGYSEEEEEEEDEKPTIGLRNSLRSALSTTFSAASPADEMSLDDDDEEPTAAAAAHTTSSSSLLKPRLFAPRALGSKPSVSGTATPGSLDGHRGLGFRSGANSSLEQSPAPPETHKPLFKRAGLTGGLGFRKAGTIDSTDLAGDEHMHDNNNAEEEEEEDEEEAERKASMTNPLGQGFVSSIRKEAMMFAPPPSDDKNEEKEAPAQKQKIRPSFTDVRGIRGKKAKGSGGGDSDAPVINQDSFAARMMAKMGYKAGQGLGKSGEGRLAPVDTQLRPTRVGLGAVKEKTEQAKKEERRAKLLRGEVPSDSDSEKERKKRKKNRNKAGVVGSSREGSGASTPARRRPQFKTAEEMAKELDGVEVPSALKNLIDLTGKGVDVGSPGIMAGGGGLSEVENENVKIAKLARKELEDFAREWKRLQERKKFLESEQKQMTEDIDEQAETVKALQGIVDGAEKLSLDASGVDSRNGFEDKIAALASELEALQFTYKDEVELYDLSEVAIAAFHPLFKSALSHWDPLTDPVYLLDHIRKLRPIFNIRTLEDMEASLAATGYAEKSGKKSTYYESMMYTIWLPKIRRTINNHWNVHDPTPVLTIIETWAGVLPPFVSSNILNQLVLPKVKAAVTEWNPRVSHSSSSKRRMGAAPPPHVWVFPWLPHLSAHMDDLVREVKRKFKGVLDRWDLYEGVIDGLDAWREVFGPGELEKILISHLLPRLADLLRRKFHVNPADQDIKPLEAVIAWHGFFRQSTFSQLLEAEFFPKWMQTLYSWLVMEGVDLEEVGEWYKWWSGWFPEEVAGYVVVRREFKKAVEMMGQAVDVMEGVEGVVVVPPESGAAKPIKPSPPPTSNTTTSSGKKKSGGGGNEKRGEQTETTFREYMEEWCAEQGLLLMPLRKAHDGTGNPLFRITDSPSGSGGVVCYFSQDVVWAQDRKKKDVFEPVGLEKVVQRVEAGHHHHHRR</sequence>
<feature type="compositionally biased region" description="Acidic residues" evidence="8">
    <location>
        <begin position="108"/>
        <end position="125"/>
    </location>
</feature>
<dbReference type="GO" id="GO:0000390">
    <property type="term" value="P:spliceosomal complex disassembly"/>
    <property type="evidence" value="ECO:0007669"/>
    <property type="project" value="InterPro"/>
</dbReference>
<feature type="region of interest" description="Disordered" evidence="8">
    <location>
        <begin position="1"/>
        <end position="387"/>
    </location>
</feature>
<comment type="caution">
    <text evidence="10">The sequence shown here is derived from an EMBL/GenBank/DDBJ whole genome shotgun (WGS) entry which is preliminary data.</text>
</comment>
<keyword evidence="5" id="KW-0508">mRNA splicing</keyword>
<reference evidence="10 11" key="1">
    <citation type="submission" date="2019-10" db="EMBL/GenBank/DDBJ databases">
        <authorList>
            <person name="Palmer J.M."/>
        </authorList>
    </citation>
    <scope>NUCLEOTIDE SEQUENCE [LARGE SCALE GENOMIC DNA]</scope>
    <source>
        <strain evidence="10 11">TWF730</strain>
    </source>
</reference>
<dbReference type="AlphaFoldDB" id="A0AAV9VSM9"/>
<feature type="compositionally biased region" description="Acidic residues" evidence="8">
    <location>
        <begin position="189"/>
        <end position="198"/>
    </location>
</feature>
<feature type="coiled-coil region" evidence="7">
    <location>
        <begin position="551"/>
        <end position="592"/>
    </location>
</feature>
<keyword evidence="6" id="KW-0539">Nucleus</keyword>
<evidence type="ECO:0000256" key="7">
    <source>
        <dbReference type="SAM" id="Coils"/>
    </source>
</evidence>
<feature type="compositionally biased region" description="Acidic residues" evidence="8">
    <location>
        <begin position="152"/>
        <end position="162"/>
    </location>
</feature>
<feature type="compositionally biased region" description="Low complexity" evidence="8">
    <location>
        <begin position="14"/>
        <end position="25"/>
    </location>
</feature>
<evidence type="ECO:0000256" key="1">
    <source>
        <dbReference type="ARBA" id="ARBA00004123"/>
    </source>
</evidence>
<keyword evidence="3" id="KW-0507">mRNA processing</keyword>
<evidence type="ECO:0000256" key="8">
    <source>
        <dbReference type="SAM" id="MobiDB-lite"/>
    </source>
</evidence>
<dbReference type="GO" id="GO:0003676">
    <property type="term" value="F:nucleic acid binding"/>
    <property type="evidence" value="ECO:0007669"/>
    <property type="project" value="InterPro"/>
</dbReference>
<dbReference type="EMBL" id="JAVHNS010000001">
    <property type="protein sequence ID" value="KAK6362969.1"/>
    <property type="molecule type" value="Genomic_DNA"/>
</dbReference>
<organism evidence="10 11">
    <name type="scientific">Orbilia blumenaviensis</name>
    <dbReference type="NCBI Taxonomy" id="1796055"/>
    <lineage>
        <taxon>Eukaryota</taxon>
        <taxon>Fungi</taxon>
        <taxon>Dikarya</taxon>
        <taxon>Ascomycota</taxon>
        <taxon>Pezizomycotina</taxon>
        <taxon>Orbiliomycetes</taxon>
        <taxon>Orbiliales</taxon>
        <taxon>Orbiliaceae</taxon>
        <taxon>Orbilia</taxon>
    </lineage>
</organism>
<keyword evidence="7" id="KW-0175">Coiled coil</keyword>
<dbReference type="Proteomes" id="UP001373714">
    <property type="component" value="Unassembled WGS sequence"/>
</dbReference>
<feature type="compositionally biased region" description="Acidic residues" evidence="8">
    <location>
        <begin position="301"/>
        <end position="312"/>
    </location>
</feature>
<dbReference type="PANTHER" id="PTHR23329">
    <property type="entry name" value="TUFTELIN-INTERACTING PROTEIN 11-RELATED"/>
    <property type="match status" value="1"/>
</dbReference>
<evidence type="ECO:0000256" key="3">
    <source>
        <dbReference type="ARBA" id="ARBA00022664"/>
    </source>
</evidence>
<protein>
    <recommendedName>
        <fullName evidence="9">G-patch domain-containing protein</fullName>
    </recommendedName>
</protein>
<dbReference type="PANTHER" id="PTHR23329:SF1">
    <property type="entry name" value="TUFTELIN-INTERACTING PROTEIN 11"/>
    <property type="match status" value="1"/>
</dbReference>